<sequence length="119" mass="13566">RECKRDQGCIVSALVNTPSRVIDKEVFRYERDMALKFIIHFISDIHQPIHIGDLLHGDNGKGMTFNGRGNDLHRVWESAIPEKHIGGNAIRNATAWLDNLRTEIETSKFNDPSVKQGWT</sequence>
<keyword evidence="6" id="KW-1015">Disulfide bond</keyword>
<protein>
    <submittedName>
        <fullName evidence="8">Phospholipase C/P1 nuclease</fullName>
    </submittedName>
</protein>
<evidence type="ECO:0000256" key="6">
    <source>
        <dbReference type="ARBA" id="ARBA00023157"/>
    </source>
</evidence>
<dbReference type="OrthoDB" id="441446at2759"/>
<comment type="similarity">
    <text evidence="1">Belongs to the nuclease type I family.</text>
</comment>
<dbReference type="GO" id="GO:0006308">
    <property type="term" value="P:DNA catabolic process"/>
    <property type="evidence" value="ECO:0007669"/>
    <property type="project" value="InterPro"/>
</dbReference>
<dbReference type="Pfam" id="PF02265">
    <property type="entry name" value="S1-P1_nuclease"/>
    <property type="match status" value="1"/>
</dbReference>
<reference evidence="8 9" key="1">
    <citation type="submission" date="2018-03" db="EMBL/GenBank/DDBJ databases">
        <title>Genomes of Pezizomycetes fungi and the evolution of truffles.</title>
        <authorList>
            <person name="Murat C."/>
            <person name="Payen T."/>
            <person name="Noel B."/>
            <person name="Kuo A."/>
            <person name="Martin F.M."/>
        </authorList>
    </citation>
    <scope>NUCLEOTIDE SEQUENCE [LARGE SCALE GENOMIC DNA]</scope>
    <source>
        <strain evidence="8">091103-1</strain>
    </source>
</reference>
<keyword evidence="3" id="KW-0479">Metal-binding</keyword>
<dbReference type="GO" id="GO:0046872">
    <property type="term" value="F:metal ion binding"/>
    <property type="evidence" value="ECO:0007669"/>
    <property type="project" value="UniProtKB-KW"/>
</dbReference>
<accession>A0A317SF96</accession>
<proteinExistence type="inferred from homology"/>
<feature type="non-terminal residue" evidence="8">
    <location>
        <position position="1"/>
    </location>
</feature>
<evidence type="ECO:0000256" key="5">
    <source>
        <dbReference type="ARBA" id="ARBA00022801"/>
    </source>
</evidence>
<evidence type="ECO:0000313" key="9">
    <source>
        <dbReference type="Proteomes" id="UP000246991"/>
    </source>
</evidence>
<dbReference type="GO" id="GO:0004519">
    <property type="term" value="F:endonuclease activity"/>
    <property type="evidence" value="ECO:0007669"/>
    <property type="project" value="UniProtKB-KW"/>
</dbReference>
<evidence type="ECO:0000256" key="2">
    <source>
        <dbReference type="ARBA" id="ARBA00022722"/>
    </source>
</evidence>
<dbReference type="PANTHER" id="PTHR33146">
    <property type="entry name" value="ENDONUCLEASE 4"/>
    <property type="match status" value="1"/>
</dbReference>
<dbReference type="InterPro" id="IPR008947">
    <property type="entry name" value="PLipase_C/P1_nuclease_dom_sf"/>
</dbReference>
<dbReference type="STRING" id="42249.A0A317SF96"/>
<dbReference type="Gene3D" id="1.10.575.10">
    <property type="entry name" value="P1 Nuclease"/>
    <property type="match status" value="1"/>
</dbReference>
<gene>
    <name evidence="8" type="ORF">C7212DRAFT_222199</name>
</gene>
<dbReference type="GO" id="GO:0016788">
    <property type="term" value="F:hydrolase activity, acting on ester bonds"/>
    <property type="evidence" value="ECO:0007669"/>
    <property type="project" value="InterPro"/>
</dbReference>
<keyword evidence="4" id="KW-0255">Endonuclease</keyword>
<keyword evidence="5" id="KW-0378">Hydrolase</keyword>
<keyword evidence="2" id="KW-0540">Nuclease</keyword>
<evidence type="ECO:0000256" key="4">
    <source>
        <dbReference type="ARBA" id="ARBA00022759"/>
    </source>
</evidence>
<dbReference type="Proteomes" id="UP000246991">
    <property type="component" value="Unassembled WGS sequence"/>
</dbReference>
<keyword evidence="7" id="KW-0325">Glycoprotein</keyword>
<dbReference type="SUPFAM" id="SSF48537">
    <property type="entry name" value="Phospholipase C/P1 nuclease"/>
    <property type="match status" value="1"/>
</dbReference>
<dbReference type="InterPro" id="IPR003154">
    <property type="entry name" value="S1/P1nuclease"/>
</dbReference>
<dbReference type="EMBL" id="PYWC01000089">
    <property type="protein sequence ID" value="PWW73022.1"/>
    <property type="molecule type" value="Genomic_DNA"/>
</dbReference>
<organism evidence="8 9">
    <name type="scientific">Tuber magnatum</name>
    <name type="common">white Piedmont truffle</name>
    <dbReference type="NCBI Taxonomy" id="42249"/>
    <lineage>
        <taxon>Eukaryota</taxon>
        <taxon>Fungi</taxon>
        <taxon>Dikarya</taxon>
        <taxon>Ascomycota</taxon>
        <taxon>Pezizomycotina</taxon>
        <taxon>Pezizomycetes</taxon>
        <taxon>Pezizales</taxon>
        <taxon>Tuberaceae</taxon>
        <taxon>Tuber</taxon>
    </lineage>
</organism>
<comment type="caution">
    <text evidence="8">The sequence shown here is derived from an EMBL/GenBank/DDBJ whole genome shotgun (WGS) entry which is preliminary data.</text>
</comment>
<dbReference type="PANTHER" id="PTHR33146:SF26">
    <property type="entry name" value="ENDONUCLEASE 4"/>
    <property type="match status" value="1"/>
</dbReference>
<evidence type="ECO:0000256" key="7">
    <source>
        <dbReference type="ARBA" id="ARBA00023180"/>
    </source>
</evidence>
<evidence type="ECO:0000313" key="8">
    <source>
        <dbReference type="EMBL" id="PWW73022.1"/>
    </source>
</evidence>
<dbReference type="GO" id="GO:0003676">
    <property type="term" value="F:nucleic acid binding"/>
    <property type="evidence" value="ECO:0007669"/>
    <property type="project" value="InterPro"/>
</dbReference>
<name>A0A317SF96_9PEZI</name>
<evidence type="ECO:0000256" key="3">
    <source>
        <dbReference type="ARBA" id="ARBA00022723"/>
    </source>
</evidence>
<dbReference type="AlphaFoldDB" id="A0A317SF96"/>
<evidence type="ECO:0000256" key="1">
    <source>
        <dbReference type="ARBA" id="ARBA00009547"/>
    </source>
</evidence>
<keyword evidence="9" id="KW-1185">Reference proteome</keyword>